<evidence type="ECO:0000313" key="6">
    <source>
        <dbReference type="Proteomes" id="UP000199586"/>
    </source>
</evidence>
<dbReference type="STRING" id="634430.SAMN04488241_10454"/>
<dbReference type="CDD" id="cd00038">
    <property type="entry name" value="CAP_ED"/>
    <property type="match status" value="1"/>
</dbReference>
<dbReference type="SMART" id="SM00419">
    <property type="entry name" value="HTH_CRP"/>
    <property type="match status" value="1"/>
</dbReference>
<dbReference type="EMBL" id="FOXP01000004">
    <property type="protein sequence ID" value="SFP60904.1"/>
    <property type="molecule type" value="Genomic_DNA"/>
</dbReference>
<dbReference type="GO" id="GO:0006355">
    <property type="term" value="P:regulation of DNA-templated transcription"/>
    <property type="evidence" value="ECO:0007669"/>
    <property type="project" value="InterPro"/>
</dbReference>
<gene>
    <name evidence="5" type="ORF">SAMN04488241_10454</name>
</gene>
<reference evidence="5 6" key="1">
    <citation type="submission" date="2016-10" db="EMBL/GenBank/DDBJ databases">
        <authorList>
            <person name="de Groot N.N."/>
        </authorList>
    </citation>
    <scope>NUCLEOTIDE SEQUENCE [LARGE SCALE GENOMIC DNA]</scope>
    <source>
        <strain evidence="5 6">CGMCC 1.9113</strain>
    </source>
</reference>
<keyword evidence="2" id="KW-0238">DNA-binding</keyword>
<dbReference type="PROSITE" id="PS51063">
    <property type="entry name" value="HTH_CRP_2"/>
    <property type="match status" value="1"/>
</dbReference>
<keyword evidence="3" id="KW-0804">Transcription</keyword>
<dbReference type="SUPFAM" id="SSF51206">
    <property type="entry name" value="cAMP-binding domain-like"/>
    <property type="match status" value="1"/>
</dbReference>
<dbReference type="InterPro" id="IPR036388">
    <property type="entry name" value="WH-like_DNA-bd_sf"/>
</dbReference>
<dbReference type="OrthoDB" id="6155297at2"/>
<dbReference type="GO" id="GO:0016301">
    <property type="term" value="F:kinase activity"/>
    <property type="evidence" value="ECO:0007669"/>
    <property type="project" value="UniProtKB-KW"/>
</dbReference>
<dbReference type="InterPro" id="IPR018490">
    <property type="entry name" value="cNMP-bd_dom_sf"/>
</dbReference>
<keyword evidence="5" id="KW-0808">Transferase</keyword>
<dbReference type="SUPFAM" id="SSF46785">
    <property type="entry name" value="Winged helix' DNA-binding domain"/>
    <property type="match status" value="1"/>
</dbReference>
<organism evidence="5 6">
    <name type="scientific">Sphingomonas rubra</name>
    <dbReference type="NCBI Taxonomy" id="634430"/>
    <lineage>
        <taxon>Bacteria</taxon>
        <taxon>Pseudomonadati</taxon>
        <taxon>Pseudomonadota</taxon>
        <taxon>Alphaproteobacteria</taxon>
        <taxon>Sphingomonadales</taxon>
        <taxon>Sphingomonadaceae</taxon>
        <taxon>Sphingomonas</taxon>
    </lineage>
</organism>
<dbReference type="Proteomes" id="UP000199586">
    <property type="component" value="Unassembled WGS sequence"/>
</dbReference>
<accession>A0A1I5RQS3</accession>
<evidence type="ECO:0000313" key="5">
    <source>
        <dbReference type="EMBL" id="SFP60904.1"/>
    </source>
</evidence>
<name>A0A1I5RQS3_9SPHN</name>
<dbReference type="Pfam" id="PF13545">
    <property type="entry name" value="HTH_Crp_2"/>
    <property type="match status" value="1"/>
</dbReference>
<evidence type="ECO:0000259" key="4">
    <source>
        <dbReference type="PROSITE" id="PS51063"/>
    </source>
</evidence>
<evidence type="ECO:0000256" key="1">
    <source>
        <dbReference type="ARBA" id="ARBA00023015"/>
    </source>
</evidence>
<dbReference type="GO" id="GO:0003677">
    <property type="term" value="F:DNA binding"/>
    <property type="evidence" value="ECO:0007669"/>
    <property type="project" value="UniProtKB-KW"/>
</dbReference>
<dbReference type="RefSeq" id="WP_093332522.1">
    <property type="nucleotide sequence ID" value="NZ_FOXP01000004.1"/>
</dbReference>
<feature type="domain" description="HTH crp-type" evidence="4">
    <location>
        <begin position="153"/>
        <end position="227"/>
    </location>
</feature>
<keyword evidence="1" id="KW-0805">Transcription regulation</keyword>
<dbReference type="Gene3D" id="1.10.10.10">
    <property type="entry name" value="Winged helix-like DNA-binding domain superfamily/Winged helix DNA-binding domain"/>
    <property type="match status" value="1"/>
</dbReference>
<evidence type="ECO:0000256" key="2">
    <source>
        <dbReference type="ARBA" id="ARBA00023125"/>
    </source>
</evidence>
<dbReference type="InterPro" id="IPR012318">
    <property type="entry name" value="HTH_CRP"/>
</dbReference>
<evidence type="ECO:0000256" key="3">
    <source>
        <dbReference type="ARBA" id="ARBA00023163"/>
    </source>
</evidence>
<protein>
    <submittedName>
        <fullName evidence="5">cAMP-binding domain of CRP or a regulatory subunit of cAMP-dependent protein kinases</fullName>
    </submittedName>
</protein>
<sequence length="247" mass="27949">MSDERGDRPYLKRFLRGRRGGNIAPDDLAALEAAAQGEQTYRSRAIVVRAGSPVTNSTLLLEGFMCRYMDDRAGHRQLVAIHVPGDFVDLHGFPMGWLDHDIGTIGSVRVANWAHSALEEVLEHRPRLTRMMWFSTLLDAAMHREWVFRLGRLDAIGRVAHLLCELEVRLDMVGLAENGRYHLPLTQADLAEACGLTGVHVNRVLRSLRERELLLFRNNEVTILDKAALRALAEFDPMYLYGDPPDR</sequence>
<dbReference type="InterPro" id="IPR014710">
    <property type="entry name" value="RmlC-like_jellyroll"/>
</dbReference>
<dbReference type="AlphaFoldDB" id="A0A1I5RQS3"/>
<keyword evidence="6" id="KW-1185">Reference proteome</keyword>
<dbReference type="InterPro" id="IPR000595">
    <property type="entry name" value="cNMP-bd_dom"/>
</dbReference>
<dbReference type="InterPro" id="IPR036390">
    <property type="entry name" value="WH_DNA-bd_sf"/>
</dbReference>
<proteinExistence type="predicted"/>
<keyword evidence="5" id="KW-0418">Kinase</keyword>
<dbReference type="Gene3D" id="2.60.120.10">
    <property type="entry name" value="Jelly Rolls"/>
    <property type="match status" value="1"/>
</dbReference>